<gene>
    <name evidence="2" type="ORF">POCTA_138.1.T1270110</name>
</gene>
<name>A0A8S1XPW3_PAROT</name>
<keyword evidence="3" id="KW-1185">Reference proteome</keyword>
<protein>
    <submittedName>
        <fullName evidence="2">Uncharacterized protein</fullName>
    </submittedName>
</protein>
<dbReference type="AlphaFoldDB" id="A0A8S1XPW3"/>
<dbReference type="OrthoDB" id="309345at2759"/>
<dbReference type="EMBL" id="CAJJDP010000127">
    <property type="protein sequence ID" value="CAD8202504.1"/>
    <property type="molecule type" value="Genomic_DNA"/>
</dbReference>
<dbReference type="Proteomes" id="UP000683925">
    <property type="component" value="Unassembled WGS sequence"/>
</dbReference>
<sequence length="378" mass="44982">MQQSDDQRTQKPLDKQKKLLIKKIMIWARQGFNSRNIGFHPFLLCASIKPGAQKRHTTLQSYPNAELWRCLSKLNQQEIKTEIQQEILSKLDYVLKNYDASIIKEFKTRVENNFDFAYLYKETEKKKPDENQHLEVSNIQNLNHPNHQEREESESKSLVKQVQLCNTQQGSIAHLENSHYHKLSQFLERVKTFINKSSVELNEFYQGVQIFLESQQKAPLKKLKLEQIGGAEQEEEKQDQSNIKCQQLNQLEQQQKQNQKQEQEPQQSQQFQQQQRMNKQSKSPQQILDELKLDALKIQPGLAFFLPNYDKMQPEEAEKVKEIEAAFFKELYFLKVLHPQEYNPKQILLIWRFQFESQFKKPINLLPLYQQQHIIKKE</sequence>
<reference evidence="2" key="1">
    <citation type="submission" date="2021-01" db="EMBL/GenBank/DDBJ databases">
        <authorList>
            <consortium name="Genoscope - CEA"/>
            <person name="William W."/>
        </authorList>
    </citation>
    <scope>NUCLEOTIDE SEQUENCE</scope>
</reference>
<dbReference type="OMA" id="GFNSRNI"/>
<evidence type="ECO:0000313" key="3">
    <source>
        <dbReference type="Proteomes" id="UP000683925"/>
    </source>
</evidence>
<evidence type="ECO:0000256" key="1">
    <source>
        <dbReference type="SAM" id="MobiDB-lite"/>
    </source>
</evidence>
<proteinExistence type="predicted"/>
<feature type="region of interest" description="Disordered" evidence="1">
    <location>
        <begin position="255"/>
        <end position="284"/>
    </location>
</feature>
<comment type="caution">
    <text evidence="2">The sequence shown here is derived from an EMBL/GenBank/DDBJ whole genome shotgun (WGS) entry which is preliminary data.</text>
</comment>
<organism evidence="2 3">
    <name type="scientific">Paramecium octaurelia</name>
    <dbReference type="NCBI Taxonomy" id="43137"/>
    <lineage>
        <taxon>Eukaryota</taxon>
        <taxon>Sar</taxon>
        <taxon>Alveolata</taxon>
        <taxon>Ciliophora</taxon>
        <taxon>Intramacronucleata</taxon>
        <taxon>Oligohymenophorea</taxon>
        <taxon>Peniculida</taxon>
        <taxon>Parameciidae</taxon>
        <taxon>Paramecium</taxon>
    </lineage>
</organism>
<feature type="compositionally biased region" description="Low complexity" evidence="1">
    <location>
        <begin position="255"/>
        <end position="280"/>
    </location>
</feature>
<accession>A0A8S1XPW3</accession>
<evidence type="ECO:0000313" key="2">
    <source>
        <dbReference type="EMBL" id="CAD8202504.1"/>
    </source>
</evidence>